<dbReference type="AlphaFoldDB" id="A0AAV9PPE6"/>
<sequence>MVSVSPRLKDCLEDDEQDSVDPRFVFGFRSVSLDSSGYEQYEQDDHRPWSAGGDPTANRKKQRLRQSSQRLEQLETFQYRTCADGNLFRLFELYPGVGGRPVEGRLSFEHSNRVERDYTCLSYCWGDIVERPVDIVCDGFKLPVTSNLLAALQCLRKPKSSFYIWCDQLCINQADLNECSRQVAIMHDIFSQAKDVIVWLGEEDDKSGKLCEYARKMRRGEDSPKQTLKRILTPRQLQDAIQKLLQRPWFQRVWTIPEVANARFTIVQIGNDQLSWDNFVRLIKDVPLPPAGGFDKQAALLGNPRQRIAILSQMSASQKAGLRHTDITQLLILGKASKASFDLDYVYAFYGLTWLRTFPDYQMPTEVLYAEIIQYYVNSIRWDASYSNVHDLSEDRRTHQLMSVLYSAGALHQHYTLPSWIPDWTFGWHLAPIWCRASSNIVTASGKDEWSAGVRCDFRAGGRECGEFDVLPGPFGMHKLRVSLIIFDTITITSETTPASTPGAEVNSAMQPDPTMRYGRAFLRTAKGYIGLATPGIEAGDDVAVLLGGDVPVVIRPCGNHDPDTRAYKLLCETFLLDEGVMHGDIVRETWPLAEDVVFL</sequence>
<comment type="caution">
    <text evidence="3">The sequence shown here is derived from an EMBL/GenBank/DDBJ whole genome shotgun (WGS) entry which is preliminary data.</text>
</comment>
<protein>
    <recommendedName>
        <fullName evidence="2">Heterokaryon incompatibility domain-containing protein</fullName>
    </recommendedName>
</protein>
<evidence type="ECO:0000256" key="1">
    <source>
        <dbReference type="SAM" id="MobiDB-lite"/>
    </source>
</evidence>
<dbReference type="Pfam" id="PF26639">
    <property type="entry name" value="Het-6_barrel"/>
    <property type="match status" value="1"/>
</dbReference>
<dbReference type="InterPro" id="IPR052895">
    <property type="entry name" value="HetReg/Transcr_Mod"/>
</dbReference>
<dbReference type="GeneID" id="89922615"/>
<feature type="region of interest" description="Disordered" evidence="1">
    <location>
        <begin position="36"/>
        <end position="61"/>
    </location>
</feature>
<evidence type="ECO:0000313" key="3">
    <source>
        <dbReference type="EMBL" id="KAK5174187.1"/>
    </source>
</evidence>
<dbReference type="PANTHER" id="PTHR24148:SF64">
    <property type="entry name" value="HETEROKARYON INCOMPATIBILITY DOMAIN-CONTAINING PROTEIN"/>
    <property type="match status" value="1"/>
</dbReference>
<name>A0AAV9PPE6_9PEZI</name>
<gene>
    <name evidence="3" type="ORF">LTR77_001267</name>
</gene>
<feature type="domain" description="Heterokaryon incompatibility" evidence="2">
    <location>
        <begin position="118"/>
        <end position="258"/>
    </location>
</feature>
<organism evidence="3 4">
    <name type="scientific">Saxophila tyrrhenica</name>
    <dbReference type="NCBI Taxonomy" id="1690608"/>
    <lineage>
        <taxon>Eukaryota</taxon>
        <taxon>Fungi</taxon>
        <taxon>Dikarya</taxon>
        <taxon>Ascomycota</taxon>
        <taxon>Pezizomycotina</taxon>
        <taxon>Dothideomycetes</taxon>
        <taxon>Dothideomycetidae</taxon>
        <taxon>Mycosphaerellales</taxon>
        <taxon>Extremaceae</taxon>
        <taxon>Saxophila</taxon>
    </lineage>
</organism>
<keyword evidence="4" id="KW-1185">Reference proteome</keyword>
<proteinExistence type="predicted"/>
<accession>A0AAV9PPE6</accession>
<reference evidence="3 4" key="1">
    <citation type="submission" date="2023-08" db="EMBL/GenBank/DDBJ databases">
        <title>Black Yeasts Isolated from many extreme environments.</title>
        <authorList>
            <person name="Coleine C."/>
            <person name="Stajich J.E."/>
            <person name="Selbmann L."/>
        </authorList>
    </citation>
    <scope>NUCLEOTIDE SEQUENCE [LARGE SCALE GENOMIC DNA]</scope>
    <source>
        <strain evidence="3 4">CCFEE 5935</strain>
    </source>
</reference>
<dbReference type="Pfam" id="PF06985">
    <property type="entry name" value="HET"/>
    <property type="match status" value="1"/>
</dbReference>
<dbReference type="PANTHER" id="PTHR24148">
    <property type="entry name" value="ANKYRIN REPEAT DOMAIN-CONTAINING PROTEIN 39 HOMOLOG-RELATED"/>
    <property type="match status" value="1"/>
</dbReference>
<dbReference type="Proteomes" id="UP001337655">
    <property type="component" value="Unassembled WGS sequence"/>
</dbReference>
<dbReference type="InterPro" id="IPR010730">
    <property type="entry name" value="HET"/>
</dbReference>
<dbReference type="EMBL" id="JAVRRT010000002">
    <property type="protein sequence ID" value="KAK5174187.1"/>
    <property type="molecule type" value="Genomic_DNA"/>
</dbReference>
<evidence type="ECO:0000313" key="4">
    <source>
        <dbReference type="Proteomes" id="UP001337655"/>
    </source>
</evidence>
<evidence type="ECO:0000259" key="2">
    <source>
        <dbReference type="Pfam" id="PF06985"/>
    </source>
</evidence>
<dbReference type="RefSeq" id="XP_064662856.1">
    <property type="nucleotide sequence ID" value="XM_064798529.1"/>
</dbReference>